<evidence type="ECO:0000313" key="2">
    <source>
        <dbReference type="EMBL" id="GHH27895.1"/>
    </source>
</evidence>
<name>A0ABQ3LWS9_9PSEU</name>
<protein>
    <recommendedName>
        <fullName evidence="4">Zinc-finger domain-containing protein</fullName>
    </recommendedName>
</protein>
<feature type="region of interest" description="Disordered" evidence="1">
    <location>
        <begin position="146"/>
        <end position="190"/>
    </location>
</feature>
<comment type="caution">
    <text evidence="2">The sequence shown here is derived from an EMBL/GenBank/DDBJ whole genome shotgun (WGS) entry which is preliminary data.</text>
</comment>
<accession>A0ABQ3LWS9</accession>
<dbReference type="Proteomes" id="UP000605568">
    <property type="component" value="Unassembled WGS sequence"/>
</dbReference>
<evidence type="ECO:0000313" key="3">
    <source>
        <dbReference type="Proteomes" id="UP000605568"/>
    </source>
</evidence>
<evidence type="ECO:0000256" key="1">
    <source>
        <dbReference type="SAM" id="MobiDB-lite"/>
    </source>
</evidence>
<proteinExistence type="predicted"/>
<reference evidence="3" key="1">
    <citation type="journal article" date="2019" name="Int. J. Syst. Evol. Microbiol.">
        <title>The Global Catalogue of Microorganisms (GCM) 10K type strain sequencing project: providing services to taxonomists for standard genome sequencing and annotation.</title>
        <authorList>
            <consortium name="The Broad Institute Genomics Platform"/>
            <consortium name="The Broad Institute Genome Sequencing Center for Infectious Disease"/>
            <person name="Wu L."/>
            <person name="Ma J."/>
        </authorList>
    </citation>
    <scope>NUCLEOTIDE SEQUENCE [LARGE SCALE GENOMIC DNA]</scope>
    <source>
        <strain evidence="3">CGMCC 4.7367</strain>
    </source>
</reference>
<organism evidence="2 3">
    <name type="scientific">Lentzea cavernae</name>
    <dbReference type="NCBI Taxonomy" id="2020703"/>
    <lineage>
        <taxon>Bacteria</taxon>
        <taxon>Bacillati</taxon>
        <taxon>Actinomycetota</taxon>
        <taxon>Actinomycetes</taxon>
        <taxon>Pseudonocardiales</taxon>
        <taxon>Pseudonocardiaceae</taxon>
        <taxon>Lentzea</taxon>
    </lineage>
</organism>
<dbReference type="EMBL" id="BNAR01000001">
    <property type="protein sequence ID" value="GHH27895.1"/>
    <property type="molecule type" value="Genomic_DNA"/>
</dbReference>
<gene>
    <name evidence="2" type="ORF">GCM10017774_01200</name>
</gene>
<dbReference type="RefSeq" id="WP_191295454.1">
    <property type="nucleotide sequence ID" value="NZ_BNAR01000001.1"/>
</dbReference>
<sequence length="190" mass="19631">MSCHSVREALSVRLGGEHEPVPAAEVVAHLGTCADRAGWLVRAPALTRAIRVRQVHRVDAVLSPHDPSWRRVALGAAGVTQLALGVSLLHAALRAERAAGLLPAPGWSVGVLAVLPAADLPGGAATVSRAASRLPPVVALVVRREHQNRPAPHRPRVGGHQFSGGSNRPGTPPGSPGGRPRLSPVVSRAA</sequence>
<keyword evidence="3" id="KW-1185">Reference proteome</keyword>
<evidence type="ECO:0008006" key="4">
    <source>
        <dbReference type="Google" id="ProtNLM"/>
    </source>
</evidence>